<dbReference type="SUPFAM" id="SSF51316">
    <property type="entry name" value="Mss4-like"/>
    <property type="match status" value="1"/>
</dbReference>
<sequence>MVDVQRAPSAPEAEPSEKVVRSESEWRSCLTPAQFHVLRQQGTERAFTGPYWDEKRKGLYSCAACGAPLFRSDAKYDSGTGWPSFFAPVSPDAVVTHEDVSHGMRRIEARCARCEGHLGHVFPDGPAPTGLRFCMNGTALDLALDQGGAGDGA</sequence>
<dbReference type="EC" id="1.8.4.12" evidence="6"/>
<dbReference type="GO" id="GO:0005737">
    <property type="term" value="C:cytoplasm"/>
    <property type="evidence" value="ECO:0007669"/>
    <property type="project" value="TreeGrafter"/>
</dbReference>
<evidence type="ECO:0000256" key="7">
    <source>
        <dbReference type="SAM" id="MobiDB-lite"/>
    </source>
</evidence>
<protein>
    <recommendedName>
        <fullName evidence="6">Peptide methionine sulfoxide reductase MsrB</fullName>
        <ecNumber evidence="6">1.8.4.12</ecNumber>
    </recommendedName>
    <alternativeName>
        <fullName evidence="6">Peptide-methionine (R)-S-oxide reductase</fullName>
    </alternativeName>
</protein>
<comment type="cofactor">
    <cofactor evidence="6">
        <name>Zn(2+)</name>
        <dbReference type="ChEBI" id="CHEBI:29105"/>
    </cofactor>
    <text evidence="6">Binds 1 zinc ion per subunit. The zinc ion is important for the structural integrity of the protein.</text>
</comment>
<dbReference type="InterPro" id="IPR028427">
    <property type="entry name" value="Met_Sox_Rdtase_MsrB"/>
</dbReference>
<dbReference type="NCBIfam" id="TIGR00357">
    <property type="entry name" value="peptide-methionine (R)-S-oxide reductase MsrB"/>
    <property type="match status" value="1"/>
</dbReference>
<evidence type="ECO:0000256" key="2">
    <source>
        <dbReference type="ARBA" id="ARBA00022723"/>
    </source>
</evidence>
<evidence type="ECO:0000256" key="3">
    <source>
        <dbReference type="ARBA" id="ARBA00022833"/>
    </source>
</evidence>
<accession>A0A3L7AN49</accession>
<dbReference type="PROSITE" id="PS51790">
    <property type="entry name" value="MSRB"/>
    <property type="match status" value="1"/>
</dbReference>
<dbReference type="InterPro" id="IPR002579">
    <property type="entry name" value="Met_Sox_Rdtase_MsrB_dom"/>
</dbReference>
<dbReference type="EMBL" id="RCTF01000001">
    <property type="protein sequence ID" value="RLP81916.1"/>
    <property type="molecule type" value="Genomic_DNA"/>
</dbReference>
<evidence type="ECO:0000256" key="6">
    <source>
        <dbReference type="HAMAP-Rule" id="MF_01400"/>
    </source>
</evidence>
<evidence type="ECO:0000256" key="5">
    <source>
        <dbReference type="ARBA" id="ARBA00048488"/>
    </source>
</evidence>
<feature type="region of interest" description="Disordered" evidence="7">
    <location>
        <begin position="1"/>
        <end position="21"/>
    </location>
</feature>
<dbReference type="AlphaFoldDB" id="A0A3L7AN49"/>
<dbReference type="GO" id="GO:0033743">
    <property type="term" value="F:peptide-methionine (R)-S-oxide reductase activity"/>
    <property type="evidence" value="ECO:0007669"/>
    <property type="project" value="UniProtKB-UniRule"/>
</dbReference>
<feature type="binding site" evidence="6">
    <location>
        <position position="65"/>
    </location>
    <ligand>
        <name>Zn(2+)</name>
        <dbReference type="ChEBI" id="CHEBI:29105"/>
    </ligand>
</feature>
<comment type="similarity">
    <text evidence="1 6">Belongs to the MsrB Met sulfoxide reductase family.</text>
</comment>
<feature type="active site" description="Nucleophile" evidence="6">
    <location>
        <position position="134"/>
    </location>
</feature>
<comment type="caution">
    <text evidence="9">The sequence shown here is derived from an EMBL/GenBank/DDBJ whole genome shotgun (WGS) entry which is preliminary data.</text>
</comment>
<gene>
    <name evidence="6 9" type="primary">msrB</name>
    <name evidence="9" type="ORF">D9R14_02720</name>
</gene>
<dbReference type="GO" id="GO:0008270">
    <property type="term" value="F:zinc ion binding"/>
    <property type="evidence" value="ECO:0007669"/>
    <property type="project" value="UniProtKB-UniRule"/>
</dbReference>
<dbReference type="InterPro" id="IPR011057">
    <property type="entry name" value="Mss4-like_sf"/>
</dbReference>
<feature type="binding site" evidence="6">
    <location>
        <position position="62"/>
    </location>
    <ligand>
        <name>Zn(2+)</name>
        <dbReference type="ChEBI" id="CHEBI:29105"/>
    </ligand>
</feature>
<feature type="binding site" evidence="6">
    <location>
        <position position="111"/>
    </location>
    <ligand>
        <name>Zn(2+)</name>
        <dbReference type="ChEBI" id="CHEBI:29105"/>
    </ligand>
</feature>
<keyword evidence="10" id="KW-1185">Reference proteome</keyword>
<dbReference type="HAMAP" id="MF_01400">
    <property type="entry name" value="MsrB"/>
    <property type="match status" value="1"/>
</dbReference>
<dbReference type="GO" id="GO:0030091">
    <property type="term" value="P:protein repair"/>
    <property type="evidence" value="ECO:0007669"/>
    <property type="project" value="InterPro"/>
</dbReference>
<dbReference type="GO" id="GO:0006979">
    <property type="term" value="P:response to oxidative stress"/>
    <property type="evidence" value="ECO:0007669"/>
    <property type="project" value="InterPro"/>
</dbReference>
<dbReference type="PANTHER" id="PTHR10173:SF52">
    <property type="entry name" value="METHIONINE-R-SULFOXIDE REDUCTASE B1"/>
    <property type="match status" value="1"/>
</dbReference>
<name>A0A3L7AN49_9HYPH</name>
<dbReference type="Gene3D" id="2.170.150.20">
    <property type="entry name" value="Peptide methionine sulfoxide reductase"/>
    <property type="match status" value="1"/>
</dbReference>
<dbReference type="RefSeq" id="WP_121621730.1">
    <property type="nucleotide sequence ID" value="NZ_JACIIW010000004.1"/>
</dbReference>
<reference evidence="9 10" key="1">
    <citation type="submission" date="2018-10" db="EMBL/GenBank/DDBJ databases">
        <title>Xanthobacter tagetidis genome sequencing and assembly.</title>
        <authorList>
            <person name="Maclea K.S."/>
            <person name="Goen A.E."/>
            <person name="Fatima S.A."/>
        </authorList>
    </citation>
    <scope>NUCLEOTIDE SEQUENCE [LARGE SCALE GENOMIC DNA]</scope>
    <source>
        <strain evidence="9 10">ATCC 700314</strain>
    </source>
</reference>
<feature type="binding site" evidence="6">
    <location>
        <position position="114"/>
    </location>
    <ligand>
        <name>Zn(2+)</name>
        <dbReference type="ChEBI" id="CHEBI:29105"/>
    </ligand>
</feature>
<keyword evidence="2 6" id="KW-0479">Metal-binding</keyword>
<evidence type="ECO:0000313" key="9">
    <source>
        <dbReference type="EMBL" id="RLP81916.1"/>
    </source>
</evidence>
<dbReference type="OrthoDB" id="9785497at2"/>
<dbReference type="Proteomes" id="UP000269692">
    <property type="component" value="Unassembled WGS sequence"/>
</dbReference>
<dbReference type="FunFam" id="2.170.150.20:FF:000001">
    <property type="entry name" value="Peptide methionine sulfoxide reductase MsrB"/>
    <property type="match status" value="1"/>
</dbReference>
<organism evidence="9 10">
    <name type="scientific">Xanthobacter tagetidis</name>
    <dbReference type="NCBI Taxonomy" id="60216"/>
    <lineage>
        <taxon>Bacteria</taxon>
        <taxon>Pseudomonadati</taxon>
        <taxon>Pseudomonadota</taxon>
        <taxon>Alphaproteobacteria</taxon>
        <taxon>Hyphomicrobiales</taxon>
        <taxon>Xanthobacteraceae</taxon>
        <taxon>Xanthobacter</taxon>
    </lineage>
</organism>
<keyword evidence="4 6" id="KW-0560">Oxidoreductase</keyword>
<evidence type="ECO:0000313" key="10">
    <source>
        <dbReference type="Proteomes" id="UP000269692"/>
    </source>
</evidence>
<evidence type="ECO:0000259" key="8">
    <source>
        <dbReference type="PROSITE" id="PS51790"/>
    </source>
</evidence>
<comment type="catalytic activity">
    <reaction evidence="5 6">
        <text>L-methionyl-[protein] + [thioredoxin]-disulfide + H2O = L-methionyl-(R)-S-oxide-[protein] + [thioredoxin]-dithiol</text>
        <dbReference type="Rhea" id="RHEA:24164"/>
        <dbReference type="Rhea" id="RHEA-COMP:10698"/>
        <dbReference type="Rhea" id="RHEA-COMP:10700"/>
        <dbReference type="Rhea" id="RHEA-COMP:12313"/>
        <dbReference type="Rhea" id="RHEA-COMP:12314"/>
        <dbReference type="ChEBI" id="CHEBI:15377"/>
        <dbReference type="ChEBI" id="CHEBI:16044"/>
        <dbReference type="ChEBI" id="CHEBI:29950"/>
        <dbReference type="ChEBI" id="CHEBI:45764"/>
        <dbReference type="ChEBI" id="CHEBI:50058"/>
        <dbReference type="EC" id="1.8.4.12"/>
    </reaction>
</comment>
<dbReference type="Pfam" id="PF01641">
    <property type="entry name" value="SelR"/>
    <property type="match status" value="1"/>
</dbReference>
<evidence type="ECO:0000256" key="1">
    <source>
        <dbReference type="ARBA" id="ARBA00007174"/>
    </source>
</evidence>
<evidence type="ECO:0000256" key="4">
    <source>
        <dbReference type="ARBA" id="ARBA00023002"/>
    </source>
</evidence>
<keyword evidence="3 6" id="KW-0862">Zinc</keyword>
<proteinExistence type="inferred from homology"/>
<dbReference type="PANTHER" id="PTHR10173">
    <property type="entry name" value="METHIONINE SULFOXIDE REDUCTASE"/>
    <property type="match status" value="1"/>
</dbReference>
<feature type="domain" description="MsrB" evidence="8">
    <location>
        <begin position="23"/>
        <end position="145"/>
    </location>
</feature>